<dbReference type="Proteomes" id="UP001480082">
    <property type="component" value="Unassembled WGS sequence"/>
</dbReference>
<proteinExistence type="predicted"/>
<protein>
    <submittedName>
        <fullName evidence="1">Sugar nucleotide-binding protein</fullName>
    </submittedName>
</protein>
<dbReference type="EMBL" id="JAMYRI010000003">
    <property type="protein sequence ID" value="MER9283761.1"/>
    <property type="molecule type" value="Genomic_DNA"/>
</dbReference>
<evidence type="ECO:0000313" key="2">
    <source>
        <dbReference type="Proteomes" id="UP001480082"/>
    </source>
</evidence>
<evidence type="ECO:0000313" key="1">
    <source>
        <dbReference type="EMBL" id="MER9283761.1"/>
    </source>
</evidence>
<accession>A0ACC6SVI7</accession>
<organism evidence="1 2">
    <name type="scientific">Mesorhizobium australicum</name>
    <dbReference type="NCBI Taxonomy" id="536018"/>
    <lineage>
        <taxon>Bacteria</taxon>
        <taxon>Pseudomonadati</taxon>
        <taxon>Pseudomonadota</taxon>
        <taxon>Alphaproteobacteria</taxon>
        <taxon>Hyphomicrobiales</taxon>
        <taxon>Phyllobacteriaceae</taxon>
        <taxon>Mesorhizobium</taxon>
    </lineage>
</organism>
<reference evidence="1 2" key="1">
    <citation type="journal article" date="2024" name="Proc. Natl. Acad. Sci. U.S.A.">
        <title>The evolutionary genomics of adaptation to stress in wild rhizobium bacteria.</title>
        <authorList>
            <person name="Kehlet-Delgado H."/>
            <person name="Montoya A.P."/>
            <person name="Jensen K.T."/>
            <person name="Wendlandt C.E."/>
            <person name="Dexheimer C."/>
            <person name="Roberts M."/>
            <person name="Torres Martinez L."/>
            <person name="Friesen M.L."/>
            <person name="Griffitts J.S."/>
            <person name="Porter S.S."/>
        </authorList>
    </citation>
    <scope>NUCLEOTIDE SEQUENCE [LARGE SCALE GENOMIC DNA]</scope>
    <source>
        <strain evidence="1 2">M0468</strain>
    </source>
</reference>
<gene>
    <name evidence="1" type="ORF">NKI81_07270</name>
</gene>
<comment type="caution">
    <text evidence="1">The sequence shown here is derived from an EMBL/GenBank/DDBJ whole genome shotgun (WGS) entry which is preliminary data.</text>
</comment>
<sequence length="316" mass="35277">MPDEHFREPRTVVLGGTGFVGQAFARGWANASARPSRYLLHRSRPRWLNSGETEIQHVDINDPAQVLDALRGHDVLINLLRPDGTGWYRSVVENLRPSFQESGITRCIHASSIDVYSGAEERHVREDTRPQPLAAYEREHLAVESLIRDSFPETIVLRFGAVFGPGGRNLVSLAEEMRHAPSWKIALRRSLYGARRMHLVSVETAAGSLVHLALHRKPLGSQLVLVTDDHDPNNNFAFVQDRLAAAFSRSIQGLGGTAPKSLLKFLLRSRGLPSQSIDRRFSHERAAELGLPSEAFPDRLEKYAVQLAETIGRYGE</sequence>
<keyword evidence="2" id="KW-1185">Reference proteome</keyword>
<name>A0ACC6SVI7_9HYPH</name>